<organism evidence="2 3">
    <name type="scientific">Peptostreptococcus equinus</name>
    <dbReference type="NCBI Taxonomy" id="3003601"/>
    <lineage>
        <taxon>Bacteria</taxon>
        <taxon>Bacillati</taxon>
        <taxon>Bacillota</taxon>
        <taxon>Clostridia</taxon>
        <taxon>Peptostreptococcales</taxon>
        <taxon>Peptostreptococcaceae</taxon>
        <taxon>Peptostreptococcus</taxon>
    </lineage>
</organism>
<dbReference type="Pfam" id="PF04545">
    <property type="entry name" value="Sigma70_r4"/>
    <property type="match status" value="1"/>
</dbReference>
<sequence>MENLPQMEVRMEIKEYLSQSYRLNQRIESNLLEIERLKEMSLSVSAICYDREVVQTTRNTEAYFVKCLAKIDELRLEIDEEVKLMVELKKQIRDTIMDVGNIDEKMVLIYRYIQNHTWEQIGEKLNADARTIRRWHGKAIKKVVLPEKPIKI</sequence>
<dbReference type="SUPFAM" id="SSF88659">
    <property type="entry name" value="Sigma3 and sigma4 domains of RNA polymerase sigma factors"/>
    <property type="match status" value="1"/>
</dbReference>
<accession>A0ABY7JPL6</accession>
<dbReference type="EMBL" id="CP114052">
    <property type="protein sequence ID" value="WAW14093.1"/>
    <property type="molecule type" value="Genomic_DNA"/>
</dbReference>
<name>A0ABY7JPL6_9FIRM</name>
<feature type="domain" description="RNA polymerase sigma-70 region 4" evidence="1">
    <location>
        <begin position="104"/>
        <end position="143"/>
    </location>
</feature>
<dbReference type="InterPro" id="IPR007630">
    <property type="entry name" value="RNA_pol_sigma70_r4"/>
</dbReference>
<dbReference type="Proteomes" id="UP001164187">
    <property type="component" value="Chromosome"/>
</dbReference>
<evidence type="ECO:0000313" key="3">
    <source>
        <dbReference type="Proteomes" id="UP001164187"/>
    </source>
</evidence>
<gene>
    <name evidence="2" type="ORF">O0R46_05670</name>
</gene>
<dbReference type="Gene3D" id="1.20.140.160">
    <property type="match status" value="1"/>
</dbReference>
<proteinExistence type="predicted"/>
<evidence type="ECO:0000259" key="1">
    <source>
        <dbReference type="Pfam" id="PF04545"/>
    </source>
</evidence>
<protein>
    <submittedName>
        <fullName evidence="2">Sigma factor-like helix-turn-helix DNA-binding protein</fullName>
    </submittedName>
</protein>
<dbReference type="RefSeq" id="WP_269310754.1">
    <property type="nucleotide sequence ID" value="NZ_CP114052.1"/>
</dbReference>
<dbReference type="InterPro" id="IPR013324">
    <property type="entry name" value="RNA_pol_sigma_r3/r4-like"/>
</dbReference>
<evidence type="ECO:0000313" key="2">
    <source>
        <dbReference type="EMBL" id="WAW14093.1"/>
    </source>
</evidence>
<keyword evidence="3" id="KW-1185">Reference proteome</keyword>
<reference evidence="2" key="1">
    <citation type="submission" date="2022-12" db="EMBL/GenBank/DDBJ databases">
        <title>Peptostreptococcus.</title>
        <authorList>
            <person name="Lee S.H."/>
        </authorList>
    </citation>
    <scope>NUCLEOTIDE SEQUENCE</scope>
    <source>
        <strain evidence="2">CBA3647</strain>
    </source>
</reference>